<dbReference type="GO" id="GO:0030313">
    <property type="term" value="C:cell envelope"/>
    <property type="evidence" value="ECO:0007669"/>
    <property type="project" value="UniProtKB-SubCell"/>
</dbReference>
<dbReference type="GO" id="GO:0051539">
    <property type="term" value="F:4 iron, 4 sulfur cluster binding"/>
    <property type="evidence" value="ECO:0007669"/>
    <property type="project" value="UniProtKB-KW"/>
</dbReference>
<dbReference type="KEGG" id="rub:GBA63_20680"/>
<dbReference type="Pfam" id="PF04879">
    <property type="entry name" value="Molybdop_Fe4S4"/>
    <property type="match status" value="1"/>
</dbReference>
<dbReference type="InterPro" id="IPR006963">
    <property type="entry name" value="Mopterin_OxRdtase_4Fe-4S_dom"/>
</dbReference>
<dbReference type="PROSITE" id="PS51669">
    <property type="entry name" value="4FE4S_MOW_BIS_MGD"/>
    <property type="match status" value="1"/>
</dbReference>
<name>A0A6G8QEB8_9ACTN</name>
<dbReference type="Gene3D" id="2.20.25.90">
    <property type="entry name" value="ADC-like domains"/>
    <property type="match status" value="1"/>
</dbReference>
<evidence type="ECO:0000256" key="3">
    <source>
        <dbReference type="ARBA" id="ARBA00010312"/>
    </source>
</evidence>
<dbReference type="GO" id="GO:0016491">
    <property type="term" value="F:oxidoreductase activity"/>
    <property type="evidence" value="ECO:0007669"/>
    <property type="project" value="UniProtKB-KW"/>
</dbReference>
<comment type="subcellular location">
    <subcellularLocation>
        <location evidence="2">Cell envelope</location>
    </subcellularLocation>
</comment>
<dbReference type="PANTHER" id="PTHR43598">
    <property type="entry name" value="TUNGSTEN-CONTAINING FORMYLMETHANOFURAN DEHYDROGENASE 2 SUBUNIT B"/>
    <property type="match status" value="1"/>
</dbReference>
<dbReference type="GO" id="GO:0009061">
    <property type="term" value="P:anaerobic respiration"/>
    <property type="evidence" value="ECO:0007669"/>
    <property type="project" value="TreeGrafter"/>
</dbReference>
<evidence type="ECO:0000256" key="7">
    <source>
        <dbReference type="ARBA" id="ARBA00023004"/>
    </source>
</evidence>
<dbReference type="GO" id="GO:0009055">
    <property type="term" value="F:electron transfer activity"/>
    <property type="evidence" value="ECO:0007669"/>
    <property type="project" value="TreeGrafter"/>
</dbReference>
<evidence type="ECO:0000256" key="6">
    <source>
        <dbReference type="ARBA" id="ARBA00023002"/>
    </source>
</evidence>
<evidence type="ECO:0000313" key="10">
    <source>
        <dbReference type="EMBL" id="QIN84792.1"/>
    </source>
</evidence>
<evidence type="ECO:0000256" key="4">
    <source>
        <dbReference type="ARBA" id="ARBA00022485"/>
    </source>
</evidence>
<reference evidence="10 11" key="1">
    <citation type="submission" date="2019-10" db="EMBL/GenBank/DDBJ databases">
        <title>Rubrobacter sp nov SCSIO 52090 isolated from a deep-sea sediment in the South China Sea.</title>
        <authorList>
            <person name="Chen R.W."/>
        </authorList>
    </citation>
    <scope>NUCLEOTIDE SEQUENCE [LARGE SCALE GENOMIC DNA]</scope>
    <source>
        <strain evidence="10 11">SCSIO 52909</strain>
    </source>
</reference>
<sequence length="188" mass="21159">MFLKLTEKDGLWKKIRNHVGTTVEHPVSPATRNIRSRLSDDGVKKAVSVCPYCAVGCSTLVYHRDGRIIDIEGNPDSPVNAGTLCPKGSATFGLHNSPYRWTKVRYRRPYSGEWEDLSLEEALDMIAARMKETRDANWEEDDEGGKKLRRSQAVSSIGGATIDNEENYLITKLFHSMGFTRITNQARI</sequence>
<evidence type="ECO:0000256" key="8">
    <source>
        <dbReference type="ARBA" id="ARBA00023014"/>
    </source>
</evidence>
<comment type="cofactor">
    <cofactor evidence="1">
        <name>[4Fe-4S] cluster</name>
        <dbReference type="ChEBI" id="CHEBI:49883"/>
    </cofactor>
</comment>
<comment type="similarity">
    <text evidence="3">Belongs to the prokaryotic molybdopterin-containing oxidoreductase family.</text>
</comment>
<keyword evidence="5" id="KW-0479">Metal-binding</keyword>
<evidence type="ECO:0000259" key="9">
    <source>
        <dbReference type="PROSITE" id="PS51669"/>
    </source>
</evidence>
<organism evidence="10 11">
    <name type="scientific">Rubrobacter tropicus</name>
    <dbReference type="NCBI Taxonomy" id="2653851"/>
    <lineage>
        <taxon>Bacteria</taxon>
        <taxon>Bacillati</taxon>
        <taxon>Actinomycetota</taxon>
        <taxon>Rubrobacteria</taxon>
        <taxon>Rubrobacterales</taxon>
        <taxon>Rubrobacteraceae</taxon>
        <taxon>Rubrobacter</taxon>
    </lineage>
</organism>
<dbReference type="SMART" id="SM00926">
    <property type="entry name" value="Molybdop_Fe4S4"/>
    <property type="match status" value="1"/>
</dbReference>
<dbReference type="EMBL" id="CP045119">
    <property type="protein sequence ID" value="QIN84792.1"/>
    <property type="molecule type" value="Genomic_DNA"/>
</dbReference>
<keyword evidence="11" id="KW-1185">Reference proteome</keyword>
<gene>
    <name evidence="10" type="ORF">GBA63_20680</name>
</gene>
<keyword evidence="6" id="KW-0560">Oxidoreductase</keyword>
<evidence type="ECO:0000313" key="11">
    <source>
        <dbReference type="Proteomes" id="UP000501452"/>
    </source>
</evidence>
<protein>
    <submittedName>
        <fullName evidence="10">Dehydrogenase</fullName>
    </submittedName>
</protein>
<accession>A0A6G8QEB8</accession>
<dbReference type="PANTHER" id="PTHR43598:SF1">
    <property type="entry name" value="FORMATE DEHYDROGENASE-O MAJOR SUBUNIT"/>
    <property type="match status" value="1"/>
</dbReference>
<evidence type="ECO:0000256" key="5">
    <source>
        <dbReference type="ARBA" id="ARBA00022723"/>
    </source>
</evidence>
<keyword evidence="4" id="KW-0004">4Fe-4S</keyword>
<dbReference type="SUPFAM" id="SSF53706">
    <property type="entry name" value="Formate dehydrogenase/DMSO reductase, domains 1-3"/>
    <property type="match status" value="1"/>
</dbReference>
<feature type="domain" description="4Fe-4S Mo/W bis-MGD-type" evidence="9">
    <location>
        <begin position="43"/>
        <end position="99"/>
    </location>
</feature>
<proteinExistence type="inferred from homology"/>
<keyword evidence="7" id="KW-0408">Iron</keyword>
<dbReference type="Proteomes" id="UP000501452">
    <property type="component" value="Chromosome"/>
</dbReference>
<evidence type="ECO:0000256" key="1">
    <source>
        <dbReference type="ARBA" id="ARBA00001966"/>
    </source>
</evidence>
<dbReference type="AlphaFoldDB" id="A0A6G8QEB8"/>
<keyword evidence="8" id="KW-0411">Iron-sulfur</keyword>
<dbReference type="Gene3D" id="3.40.50.740">
    <property type="match status" value="1"/>
</dbReference>
<evidence type="ECO:0000256" key="2">
    <source>
        <dbReference type="ARBA" id="ARBA00004196"/>
    </source>
</evidence>
<dbReference type="GO" id="GO:0030151">
    <property type="term" value="F:molybdenum ion binding"/>
    <property type="evidence" value="ECO:0007669"/>
    <property type="project" value="TreeGrafter"/>
</dbReference>